<accession>A0A3R0XQG4</accession>
<accession>A0A5H7I6H9</accession>
<reference evidence="1" key="1">
    <citation type="submission" date="2018-07" db="EMBL/GenBank/DDBJ databases">
        <authorList>
            <person name="Ashton P.M."/>
            <person name="Dallman T."/>
            <person name="Nair S."/>
            <person name="De Pinna E."/>
            <person name="Peters T."/>
            <person name="Grant K."/>
        </authorList>
    </citation>
    <scope>NUCLEOTIDE SEQUENCE [LARGE SCALE GENOMIC DNA]</scope>
    <source>
        <strain evidence="1">157339</strain>
    </source>
</reference>
<gene>
    <name evidence="1" type="ORF">DRU74_06670</name>
</gene>
<evidence type="ECO:0000313" key="1">
    <source>
        <dbReference type="EMBL" id="MLU96416.1"/>
    </source>
</evidence>
<organism evidence="1">
    <name type="scientific">Salmonella enterica I</name>
    <dbReference type="NCBI Taxonomy" id="59201"/>
    <lineage>
        <taxon>Bacteria</taxon>
        <taxon>Pseudomonadati</taxon>
        <taxon>Pseudomonadota</taxon>
        <taxon>Gammaproteobacteria</taxon>
        <taxon>Enterobacterales</taxon>
        <taxon>Enterobacteriaceae</taxon>
        <taxon>Salmonella</taxon>
    </lineage>
</organism>
<dbReference type="Proteomes" id="UP000885374">
    <property type="component" value="Unassembled WGS sequence"/>
</dbReference>
<proteinExistence type="predicted"/>
<dbReference type="AlphaFoldDB" id="A0A3R0XQG4"/>
<protein>
    <submittedName>
        <fullName evidence="1">Uncharacterized protein</fullName>
    </submittedName>
</protein>
<name>A0A3R0XQG4_SALET</name>
<comment type="caution">
    <text evidence="1">The sequence shown here is derived from an EMBL/GenBank/DDBJ whole genome shotgun (WGS) entry which is preliminary data.</text>
</comment>
<sequence>MHSLNKALSLTARGFLRFKHDISESASHQIPDRQYSHLIRCGYGGVCASIPSAHLTRISTRAFQ</sequence>
<dbReference type="EMBL" id="RVHM01000006">
    <property type="protein sequence ID" value="MLU96416.1"/>
    <property type="molecule type" value="Genomic_DNA"/>
</dbReference>